<reference evidence="1" key="1">
    <citation type="submission" date="2016-10" db="EMBL/GenBank/DDBJ databases">
        <authorList>
            <person name="de Groot N.N."/>
        </authorList>
    </citation>
    <scope>NUCLEOTIDE SEQUENCE</scope>
</reference>
<proteinExistence type="predicted"/>
<accession>A0A1W1BHM7</accession>
<dbReference type="AlphaFoldDB" id="A0A1W1BHM7"/>
<protein>
    <submittedName>
        <fullName evidence="1">Uncharacterized protein</fullName>
    </submittedName>
</protein>
<dbReference type="EMBL" id="FPHB01000021">
    <property type="protein sequence ID" value="SFV52995.1"/>
    <property type="molecule type" value="Genomic_DNA"/>
</dbReference>
<gene>
    <name evidence="1" type="ORF">MNB_SM-7-43</name>
</gene>
<name>A0A1W1BHM7_9ZZZZ</name>
<sequence>MRFLHIDPKKHAIEEIELKLEANTFYTYFGSILIDELPTLGGHTIYTDANALSEGKPAYFVGEQIVVGDALILGRNGFEEVDATLKSDELSKMVRFDIPPFYKDALALLAKTDANLYRAFYVEHNGENMELNISWVLYFFNIADERTKEYFVTHLSQTIENKEDVVAFMQKMAKAALKAAG</sequence>
<evidence type="ECO:0000313" key="1">
    <source>
        <dbReference type="EMBL" id="SFV52995.1"/>
    </source>
</evidence>
<organism evidence="1">
    <name type="scientific">hydrothermal vent metagenome</name>
    <dbReference type="NCBI Taxonomy" id="652676"/>
    <lineage>
        <taxon>unclassified sequences</taxon>
        <taxon>metagenomes</taxon>
        <taxon>ecological metagenomes</taxon>
    </lineage>
</organism>